<reference evidence="1 2" key="1">
    <citation type="submission" date="2016-07" db="EMBL/GenBank/DDBJ databases">
        <title>Multi-omics approach to identify versatile polysaccharide utilization systems of a marine flavobacterium Gramella flava.</title>
        <authorList>
            <person name="Tang K."/>
        </authorList>
    </citation>
    <scope>NUCLEOTIDE SEQUENCE [LARGE SCALE GENOMIC DNA]</scope>
    <source>
        <strain evidence="1 2">JLT2011</strain>
    </source>
</reference>
<keyword evidence="2" id="KW-1185">Reference proteome</keyword>
<dbReference type="AlphaFoldDB" id="A0A1L7I2P5"/>
<organism evidence="1 2">
    <name type="scientific">Christiangramia flava JLT2011</name>
    <dbReference type="NCBI Taxonomy" id="1229726"/>
    <lineage>
        <taxon>Bacteria</taxon>
        <taxon>Pseudomonadati</taxon>
        <taxon>Bacteroidota</taxon>
        <taxon>Flavobacteriia</taxon>
        <taxon>Flavobacteriales</taxon>
        <taxon>Flavobacteriaceae</taxon>
        <taxon>Christiangramia</taxon>
    </lineage>
</organism>
<dbReference type="EMBL" id="CP016359">
    <property type="protein sequence ID" value="APU67415.1"/>
    <property type="molecule type" value="Genomic_DNA"/>
</dbReference>
<dbReference type="KEGG" id="gfl:GRFL_0691"/>
<gene>
    <name evidence="1" type="ORF">GRFL_0691</name>
</gene>
<protein>
    <submittedName>
        <fullName evidence="1">Uncharacterized protein</fullName>
    </submittedName>
</protein>
<sequence>MKKILYSMILGIALVSCKNDQKNEPVVEDANTKEYQKIAEANGFKEFDDVEKIGFTFNVKVGDSVRSKRHWVWNRKAGKISLTENDSVSSYVKKDSLGDSEKSIDSKFINDSYWLLFPFQMEWSNAKISDPKEATAPISGDQMKMLTVSFPSEGGYTPGDSYDIYYDDDLMIQEWVYKSADGGREMATTWEDYKNYDGIKIARSHKNKEGNFELFFTDIEVTKNKSE</sequence>
<dbReference type="Proteomes" id="UP000186230">
    <property type="component" value="Chromosome"/>
</dbReference>
<evidence type="ECO:0000313" key="2">
    <source>
        <dbReference type="Proteomes" id="UP000186230"/>
    </source>
</evidence>
<evidence type="ECO:0000313" key="1">
    <source>
        <dbReference type="EMBL" id="APU67415.1"/>
    </source>
</evidence>
<dbReference type="RefSeq" id="WP_083643288.1">
    <property type="nucleotide sequence ID" value="NZ_AMRU01000003.1"/>
</dbReference>
<dbReference type="STRING" id="1229726.GRFL_0691"/>
<name>A0A1L7I2P5_9FLAO</name>
<dbReference type="PROSITE" id="PS51257">
    <property type="entry name" value="PROKAR_LIPOPROTEIN"/>
    <property type="match status" value="1"/>
</dbReference>
<proteinExistence type="predicted"/>
<accession>A0A1L7I2P5</accession>
<dbReference type="OrthoDB" id="892266at2"/>